<dbReference type="HOGENOM" id="CLU_2376941_0_0_1"/>
<protein>
    <submittedName>
        <fullName evidence="2 3">Uncharacterized protein</fullName>
    </submittedName>
</protein>
<evidence type="ECO:0000313" key="3">
    <source>
        <dbReference type="EnsemblPlants" id="KRH27654"/>
    </source>
</evidence>
<organism evidence="2">
    <name type="scientific">Glycine max</name>
    <name type="common">Soybean</name>
    <name type="synonym">Glycine hispida</name>
    <dbReference type="NCBI Taxonomy" id="3847"/>
    <lineage>
        <taxon>Eukaryota</taxon>
        <taxon>Viridiplantae</taxon>
        <taxon>Streptophyta</taxon>
        <taxon>Embryophyta</taxon>
        <taxon>Tracheophyta</taxon>
        <taxon>Spermatophyta</taxon>
        <taxon>Magnoliopsida</taxon>
        <taxon>eudicotyledons</taxon>
        <taxon>Gunneridae</taxon>
        <taxon>Pentapetalae</taxon>
        <taxon>rosids</taxon>
        <taxon>fabids</taxon>
        <taxon>Fabales</taxon>
        <taxon>Fabaceae</taxon>
        <taxon>Papilionoideae</taxon>
        <taxon>50 kb inversion clade</taxon>
        <taxon>NPAAA clade</taxon>
        <taxon>indigoferoid/millettioid clade</taxon>
        <taxon>Phaseoleae</taxon>
        <taxon>Glycine</taxon>
        <taxon>Glycine subgen. Soja</taxon>
    </lineage>
</organism>
<dbReference type="Proteomes" id="UP000008827">
    <property type="component" value="Chromosome 11"/>
</dbReference>
<dbReference type="AlphaFoldDB" id="K7LMD7"/>
<dbReference type="EMBL" id="CM000844">
    <property type="protein sequence ID" value="KRH27654.1"/>
    <property type="molecule type" value="Genomic_DNA"/>
</dbReference>
<reference evidence="3" key="2">
    <citation type="submission" date="2018-02" db="UniProtKB">
        <authorList>
            <consortium name="EnsemblPlants"/>
        </authorList>
    </citation>
    <scope>IDENTIFICATION</scope>
    <source>
        <strain evidence="3">Williams 82</strain>
    </source>
</reference>
<evidence type="ECO:0000256" key="1">
    <source>
        <dbReference type="SAM" id="MobiDB-lite"/>
    </source>
</evidence>
<dbReference type="InParanoid" id="K7LMD7"/>
<dbReference type="Gramene" id="KRH27654">
    <property type="protein sequence ID" value="KRH27654"/>
    <property type="gene ID" value="GLYMA_11G006700"/>
</dbReference>
<gene>
    <name evidence="2" type="ORF">GLYMA_11G006700</name>
</gene>
<name>K7LMD7_SOYBN</name>
<proteinExistence type="predicted"/>
<feature type="region of interest" description="Disordered" evidence="1">
    <location>
        <begin position="69"/>
        <end position="95"/>
    </location>
</feature>
<accession>K7LMD7</accession>
<evidence type="ECO:0000313" key="4">
    <source>
        <dbReference type="Proteomes" id="UP000008827"/>
    </source>
</evidence>
<reference evidence="2 3" key="1">
    <citation type="journal article" date="2010" name="Nature">
        <title>Genome sequence of the palaeopolyploid soybean.</title>
        <authorList>
            <person name="Schmutz J."/>
            <person name="Cannon S.B."/>
            <person name="Schlueter J."/>
            <person name="Ma J."/>
            <person name="Mitros T."/>
            <person name="Nelson W."/>
            <person name="Hyten D.L."/>
            <person name="Song Q."/>
            <person name="Thelen J.J."/>
            <person name="Cheng J."/>
            <person name="Xu D."/>
            <person name="Hellsten U."/>
            <person name="May G.D."/>
            <person name="Yu Y."/>
            <person name="Sakurai T."/>
            <person name="Umezawa T."/>
            <person name="Bhattacharyya M.K."/>
            <person name="Sandhu D."/>
            <person name="Valliyodan B."/>
            <person name="Lindquist E."/>
            <person name="Peto M."/>
            <person name="Grant D."/>
            <person name="Shu S."/>
            <person name="Goodstein D."/>
            <person name="Barry K."/>
            <person name="Futrell-Griggs M."/>
            <person name="Abernathy B."/>
            <person name="Du J."/>
            <person name="Tian Z."/>
            <person name="Zhu L."/>
            <person name="Gill N."/>
            <person name="Joshi T."/>
            <person name="Libault M."/>
            <person name="Sethuraman A."/>
            <person name="Zhang X.-C."/>
            <person name="Shinozaki K."/>
            <person name="Nguyen H.T."/>
            <person name="Wing R.A."/>
            <person name="Cregan P."/>
            <person name="Specht J."/>
            <person name="Grimwood J."/>
            <person name="Rokhsar D."/>
            <person name="Stacey G."/>
            <person name="Shoemaker R.C."/>
            <person name="Jackson S.A."/>
        </authorList>
    </citation>
    <scope>NUCLEOTIDE SEQUENCE [LARGE SCALE GENOMIC DNA]</scope>
    <source>
        <strain evidence="3">cv. Williams 82</strain>
        <tissue evidence="2">Callus</tissue>
    </source>
</reference>
<dbReference type="EnsemblPlants" id="KRH27654">
    <property type="protein sequence ID" value="KRH27654"/>
    <property type="gene ID" value="GLYMA_11G006700"/>
</dbReference>
<keyword evidence="4" id="KW-1185">Reference proteome</keyword>
<evidence type="ECO:0000313" key="2">
    <source>
        <dbReference type="EMBL" id="KRH27654.1"/>
    </source>
</evidence>
<sequence length="95" mass="10182">MADCSLPSFLSGNYGESVDLGEICLGLLQVQTWMISWCGAVMKRGPVIVLGILTAAKIHPECSKQVSMVQSNMPQGTDPRKAAFTELPNLENGEA</sequence>
<dbReference type="PaxDb" id="3847-GLYMA11G00900.1"/>
<reference evidence="2" key="3">
    <citation type="submission" date="2018-07" db="EMBL/GenBank/DDBJ databases">
        <title>WGS assembly of Glycine max.</title>
        <authorList>
            <person name="Schmutz J."/>
            <person name="Cannon S."/>
            <person name="Schlueter J."/>
            <person name="Ma J."/>
            <person name="Mitros T."/>
            <person name="Nelson W."/>
            <person name="Hyten D."/>
            <person name="Song Q."/>
            <person name="Thelen J."/>
            <person name="Cheng J."/>
            <person name="Xu D."/>
            <person name="Hellsten U."/>
            <person name="May G."/>
            <person name="Yu Y."/>
            <person name="Sakurai T."/>
            <person name="Umezawa T."/>
            <person name="Bhattacharyya M."/>
            <person name="Sandhu D."/>
            <person name="Valliyodan B."/>
            <person name="Lindquist E."/>
            <person name="Peto M."/>
            <person name="Grant D."/>
            <person name="Shu S."/>
            <person name="Goodstein D."/>
            <person name="Barry K."/>
            <person name="Futrell-Griggs M."/>
            <person name="Abernathy B."/>
            <person name="Du J."/>
            <person name="Tian Z."/>
            <person name="Zhu L."/>
            <person name="Gill N."/>
            <person name="Joshi T."/>
            <person name="Libault M."/>
            <person name="Sethuraman A."/>
            <person name="Zhang X."/>
            <person name="Shinozaki K."/>
            <person name="Nguyen H."/>
            <person name="Wing R."/>
            <person name="Cregan P."/>
            <person name="Specht J."/>
            <person name="Grimwood J."/>
            <person name="Rokhsar D."/>
            <person name="Stacey G."/>
            <person name="Shoemaker R."/>
            <person name="Jackson S."/>
        </authorList>
    </citation>
    <scope>NUCLEOTIDE SEQUENCE</scope>
    <source>
        <tissue evidence="2">Callus</tissue>
    </source>
</reference>